<sequence>MTDQDQFHTALLNLGGRVPDAMLAEARLRLADTGTVPLPEPESTVELAFTFAASQPGGKRAFSGQAPPLTDMAGRVGLMDGPDQAAVRAAEQQPGAVALWRSWRIAPEWAASVIPPAPVYVVETTGPLAGTAAAIMRTLAAIGITAPLVEVYPTGGKLAPYTAAARNSSALLWVDRDTEPLRIARVFDVVDDAGARFGPEHERLSGDDLAQVAAYLDAGSPVLATTSRMTDVVEPGRGQVVPATYRTDGRWLWPESVAYYLREYGLAPQPEFTGHIRSCGRLLPVTDPADEHRALAVLFQSHAVVPAP</sequence>
<evidence type="ECO:0000313" key="2">
    <source>
        <dbReference type="Proteomes" id="UP000198688"/>
    </source>
</evidence>
<name>A0A1H2BE14_9ACTN</name>
<dbReference type="AlphaFoldDB" id="A0A1H2BE14"/>
<dbReference type="RefSeq" id="WP_092546468.1">
    <property type="nucleotide sequence ID" value="NZ_BOMJ01000078.1"/>
</dbReference>
<dbReference type="Proteomes" id="UP000198688">
    <property type="component" value="Chromosome I"/>
</dbReference>
<protein>
    <submittedName>
        <fullName evidence="1">Uncharacterized protein</fullName>
    </submittedName>
</protein>
<evidence type="ECO:0000313" key="1">
    <source>
        <dbReference type="EMBL" id="SDT56503.1"/>
    </source>
</evidence>
<gene>
    <name evidence="1" type="ORF">SAMN04489716_4546</name>
</gene>
<dbReference type="STRING" id="113562.SAMN04489716_4546"/>
<keyword evidence="2" id="KW-1185">Reference proteome</keyword>
<accession>A0A1H2BE14</accession>
<organism evidence="1 2">
    <name type="scientific">Actinoplanes derwentensis</name>
    <dbReference type="NCBI Taxonomy" id="113562"/>
    <lineage>
        <taxon>Bacteria</taxon>
        <taxon>Bacillati</taxon>
        <taxon>Actinomycetota</taxon>
        <taxon>Actinomycetes</taxon>
        <taxon>Micromonosporales</taxon>
        <taxon>Micromonosporaceae</taxon>
        <taxon>Actinoplanes</taxon>
    </lineage>
</organism>
<proteinExistence type="predicted"/>
<reference evidence="1 2" key="1">
    <citation type="submission" date="2016-10" db="EMBL/GenBank/DDBJ databases">
        <authorList>
            <person name="de Groot N.N."/>
        </authorList>
    </citation>
    <scope>NUCLEOTIDE SEQUENCE [LARGE SCALE GENOMIC DNA]</scope>
    <source>
        <strain evidence="1 2">DSM 43941</strain>
    </source>
</reference>
<dbReference type="OrthoDB" id="275232at2"/>
<dbReference type="EMBL" id="LT629758">
    <property type="protein sequence ID" value="SDT56503.1"/>
    <property type="molecule type" value="Genomic_DNA"/>
</dbReference>